<dbReference type="Gene3D" id="3.40.630.30">
    <property type="match status" value="1"/>
</dbReference>
<dbReference type="PANTHER" id="PTHR13947">
    <property type="entry name" value="GNAT FAMILY N-ACETYLTRANSFERASE"/>
    <property type="match status" value="1"/>
</dbReference>
<evidence type="ECO:0000256" key="1">
    <source>
        <dbReference type="ARBA" id="ARBA00022679"/>
    </source>
</evidence>
<protein>
    <submittedName>
        <fullName evidence="3">GNAT family N-acetyltransferase</fullName>
    </submittedName>
</protein>
<reference evidence="3 4" key="1">
    <citation type="submission" date="2023-02" db="EMBL/GenBank/DDBJ databases">
        <title>Genome sequence of Mucilaginibacter jinjuensis strain KACC 16571.</title>
        <authorList>
            <person name="Kim S."/>
            <person name="Heo J."/>
            <person name="Kwon S.-W."/>
        </authorList>
    </citation>
    <scope>NUCLEOTIDE SEQUENCE [LARGE SCALE GENOMIC DNA]</scope>
    <source>
        <strain evidence="3 4">KACC 16571</strain>
    </source>
</reference>
<dbReference type="InterPro" id="IPR050769">
    <property type="entry name" value="NAT_camello-type"/>
</dbReference>
<dbReference type="Proteomes" id="UP001216139">
    <property type="component" value="Chromosome"/>
</dbReference>
<sequence>MKNDTNTELTITPIFNDHCQQILGLILPIQQIEFNVPITLDDQPDLLNIENHYHQTGGGFWGAKVNDELVGTIALIATEDNAGTIRKMFVKKEYRGKEMGTAQLLLNTLINHSREAGITDLYLGTVDMLKAAHRFYERNGFERKLSEEMPSCFRRNGGENVYYHLQLGAATN</sequence>
<dbReference type="EMBL" id="CP117167">
    <property type="protein sequence ID" value="WCT14713.1"/>
    <property type="molecule type" value="Genomic_DNA"/>
</dbReference>
<dbReference type="CDD" id="cd04301">
    <property type="entry name" value="NAT_SF"/>
    <property type="match status" value="1"/>
</dbReference>
<feature type="domain" description="N-acetyltransferase" evidence="2">
    <location>
        <begin position="9"/>
        <end position="168"/>
    </location>
</feature>
<gene>
    <name evidence="3" type="ORF">PQO05_12280</name>
</gene>
<organism evidence="3 4">
    <name type="scientific">Mucilaginibacter jinjuensis</name>
    <dbReference type="NCBI Taxonomy" id="1176721"/>
    <lineage>
        <taxon>Bacteria</taxon>
        <taxon>Pseudomonadati</taxon>
        <taxon>Bacteroidota</taxon>
        <taxon>Sphingobacteriia</taxon>
        <taxon>Sphingobacteriales</taxon>
        <taxon>Sphingobacteriaceae</taxon>
        <taxon>Mucilaginibacter</taxon>
    </lineage>
</organism>
<dbReference type="InterPro" id="IPR000182">
    <property type="entry name" value="GNAT_dom"/>
</dbReference>
<evidence type="ECO:0000259" key="2">
    <source>
        <dbReference type="PROSITE" id="PS51186"/>
    </source>
</evidence>
<keyword evidence="1" id="KW-0808">Transferase</keyword>
<dbReference type="RefSeq" id="WP_273633209.1">
    <property type="nucleotide sequence ID" value="NZ_CP117167.1"/>
</dbReference>
<evidence type="ECO:0000313" key="3">
    <source>
        <dbReference type="EMBL" id="WCT14713.1"/>
    </source>
</evidence>
<name>A0ABY7TEU9_9SPHI</name>
<evidence type="ECO:0000313" key="4">
    <source>
        <dbReference type="Proteomes" id="UP001216139"/>
    </source>
</evidence>
<accession>A0ABY7TEU9</accession>
<dbReference type="Pfam" id="PF00583">
    <property type="entry name" value="Acetyltransf_1"/>
    <property type="match status" value="1"/>
</dbReference>
<dbReference type="InterPro" id="IPR016181">
    <property type="entry name" value="Acyl_CoA_acyltransferase"/>
</dbReference>
<dbReference type="PROSITE" id="PS51186">
    <property type="entry name" value="GNAT"/>
    <property type="match status" value="1"/>
</dbReference>
<dbReference type="SUPFAM" id="SSF55729">
    <property type="entry name" value="Acyl-CoA N-acyltransferases (Nat)"/>
    <property type="match status" value="1"/>
</dbReference>
<keyword evidence="4" id="KW-1185">Reference proteome</keyword>
<dbReference type="PANTHER" id="PTHR13947:SF37">
    <property type="entry name" value="LD18367P"/>
    <property type="match status" value="1"/>
</dbReference>
<proteinExistence type="predicted"/>